<dbReference type="EMBL" id="JACHJD010000014">
    <property type="protein sequence ID" value="MBB5107676.1"/>
    <property type="molecule type" value="Genomic_DNA"/>
</dbReference>
<dbReference type="SUPFAM" id="SSF52540">
    <property type="entry name" value="P-loop containing nucleoside triphosphate hydrolases"/>
    <property type="match status" value="1"/>
</dbReference>
<name>A0A5P2X9P7_STRST</name>
<dbReference type="PANTHER" id="PTHR44858:SF1">
    <property type="entry name" value="UDP-N-ACETYLGLUCOSAMINE--PEPTIDE N-ACETYLGLUCOSAMINYLTRANSFERASE SPINDLY-RELATED"/>
    <property type="match status" value="1"/>
</dbReference>
<dbReference type="Gene3D" id="1.25.40.10">
    <property type="entry name" value="Tetratricopeptide repeat domain"/>
    <property type="match status" value="3"/>
</dbReference>
<evidence type="ECO:0000313" key="5">
    <source>
        <dbReference type="EMBL" id="QEV61733.1"/>
    </source>
</evidence>
<feature type="repeat" description="TPR" evidence="3">
    <location>
        <begin position="752"/>
        <end position="785"/>
    </location>
</feature>
<evidence type="ECO:0000313" key="4">
    <source>
        <dbReference type="EMBL" id="MBB5107676.1"/>
    </source>
</evidence>
<sequence>MAGAGSRGRSRGELIRERTRARFVGRQAQVSLFSENLAKDPASSQDPADFLFHVRGVGGVGKSTLLRQWQEAARRAGALTAVVDEGDAHGVPQALVELARQLAEQAGPLKEFDKAAEQYRKDQEAAAAELLLAEGADAVQADASMSSRVAAQAVLGAASFLPGVGAATSMASPDAAAQGLDRLRAGARGRGRRGRGVDASGMNRAFVAELGRLCGRHPWVVLFFDTWEQTGGLLDEWLRDLLEDPSGTLPMNVLVVMAGRGVLAERPWAPLRPHVVDVPLAEFTETETRTLLAARGVTEPCVVDAVLRLSLGLPLLVELLALAEPESAEDVGADADVVDVAVDRFVQWVNDPHDRDAILACALAPRLNEDVFAAAVPQEARGRWGWLCGQPFVSGHGDFKHYHAVVRASMVRQQQAHSPQRWTETHLRLADAHAAWRAAAERDLPRPKLWSDARWLRHRLDETYHRLCAQPTCQLAAALEEAVHAAGQDVAVLRQWVDVLQLAAYDTVDAGLLAWARRLDAAVTGDEPKLAALAALLEHGSLSVEGRGRAHRQRGRCFGSADRHEEALAELNRAVALNPRDATAWGHRGGAHQALGQLDDAIADFTTVIDLRPNDHLARVVRGALRLRGDHHEEAITDLTAALDADPAHAKALMLRGRARVKTERYEDAVKDLTAALELDPHSAFAFVQRGTALRKLGRGEEAIADYTCALRLDARYTFALTQRAVLHREAGRYEAAIADFTTAVEHDPTDTVPRALRGATYFIVGQHDPALEDFAAVLELNPVNTLALLCRSALHQEAGRFDDAVADLTTVVDAEPDDLSVLTRRGNAHRLAGRCEDAIEDLTAVLDAAPDQARPLRLRGVAHRQSRDFPRARADLARAVALQGETVALLFETAMLNTVESGPEAGAEQWSELFTRDLPPSARRHVFRLLQRVVLEPSHDVTEAADDFLSSRPDRKNTTEALLYLSELFPLDGPLAARARRCHRLLAEHGGTG</sequence>
<keyword evidence="7" id="KW-1185">Reference proteome</keyword>
<dbReference type="InterPro" id="IPR011990">
    <property type="entry name" value="TPR-like_helical_dom_sf"/>
</dbReference>
<evidence type="ECO:0000256" key="1">
    <source>
        <dbReference type="ARBA" id="ARBA00022737"/>
    </source>
</evidence>
<feature type="repeat" description="TPR" evidence="3">
    <location>
        <begin position="650"/>
        <end position="683"/>
    </location>
</feature>
<feature type="repeat" description="TPR" evidence="3">
    <location>
        <begin position="718"/>
        <end position="751"/>
    </location>
</feature>
<dbReference type="Pfam" id="PF13371">
    <property type="entry name" value="TPR_9"/>
    <property type="match status" value="1"/>
</dbReference>
<dbReference type="AlphaFoldDB" id="A0A5P2X9P7"/>
<protein>
    <submittedName>
        <fullName evidence="4">Tetratricopeptide (TPR) repeat protein</fullName>
    </submittedName>
</protein>
<evidence type="ECO:0000256" key="2">
    <source>
        <dbReference type="ARBA" id="ARBA00022803"/>
    </source>
</evidence>
<accession>A0A5P2X9P7</accession>
<dbReference type="KEGG" id="sspb:CP982_25990"/>
<feature type="repeat" description="TPR" evidence="3">
    <location>
        <begin position="582"/>
        <end position="615"/>
    </location>
</feature>
<dbReference type="PROSITE" id="PS50005">
    <property type="entry name" value="TPR"/>
    <property type="match status" value="6"/>
</dbReference>
<dbReference type="EMBL" id="CP023690">
    <property type="protein sequence ID" value="QEV61733.1"/>
    <property type="molecule type" value="Genomic_DNA"/>
</dbReference>
<organism evidence="5 6">
    <name type="scientific">Streptomyces spectabilis</name>
    <dbReference type="NCBI Taxonomy" id="68270"/>
    <lineage>
        <taxon>Bacteria</taxon>
        <taxon>Bacillati</taxon>
        <taxon>Actinomycetota</taxon>
        <taxon>Actinomycetes</taxon>
        <taxon>Kitasatosporales</taxon>
        <taxon>Streptomycetaceae</taxon>
        <taxon>Streptomyces</taxon>
    </lineage>
</organism>
<evidence type="ECO:0000313" key="7">
    <source>
        <dbReference type="Proteomes" id="UP000549009"/>
    </source>
</evidence>
<proteinExistence type="predicted"/>
<dbReference type="InterPro" id="IPR027417">
    <property type="entry name" value="P-loop_NTPase"/>
</dbReference>
<dbReference type="Gene3D" id="3.40.50.300">
    <property type="entry name" value="P-loop containing nucleotide triphosphate hydrolases"/>
    <property type="match status" value="1"/>
</dbReference>
<evidence type="ECO:0000256" key="3">
    <source>
        <dbReference type="PROSITE-ProRule" id="PRU00339"/>
    </source>
</evidence>
<reference evidence="4 7" key="2">
    <citation type="submission" date="2020-08" db="EMBL/GenBank/DDBJ databases">
        <title>Genomic Encyclopedia of Type Strains, Phase III (KMG-III): the genomes of soil and plant-associated and newly described type strains.</title>
        <authorList>
            <person name="Whitman W."/>
        </authorList>
    </citation>
    <scope>NUCLEOTIDE SEQUENCE [LARGE SCALE GENOMIC DNA]</scope>
    <source>
        <strain evidence="4 7">CECT 3146</strain>
    </source>
</reference>
<evidence type="ECO:0000313" key="6">
    <source>
        <dbReference type="Proteomes" id="UP000326505"/>
    </source>
</evidence>
<dbReference type="InterPro" id="IPR050498">
    <property type="entry name" value="Ycf3"/>
</dbReference>
<dbReference type="RefSeq" id="WP_150512689.1">
    <property type="nucleotide sequence ID" value="NZ_BMSQ01000001.1"/>
</dbReference>
<dbReference type="InterPro" id="IPR019734">
    <property type="entry name" value="TPR_rpt"/>
</dbReference>
<dbReference type="SMART" id="SM00028">
    <property type="entry name" value="TPR"/>
    <property type="match status" value="10"/>
</dbReference>
<keyword evidence="2 3" id="KW-0802">TPR repeat</keyword>
<dbReference type="Proteomes" id="UP000326505">
    <property type="component" value="Chromosome"/>
</dbReference>
<feature type="repeat" description="TPR" evidence="3">
    <location>
        <begin position="548"/>
        <end position="581"/>
    </location>
</feature>
<dbReference type="OrthoDB" id="9814944at2"/>
<dbReference type="Proteomes" id="UP000549009">
    <property type="component" value="Unassembled WGS sequence"/>
</dbReference>
<dbReference type="SUPFAM" id="SSF48452">
    <property type="entry name" value="TPR-like"/>
    <property type="match status" value="2"/>
</dbReference>
<dbReference type="PANTHER" id="PTHR44858">
    <property type="entry name" value="TETRATRICOPEPTIDE REPEAT PROTEIN 6"/>
    <property type="match status" value="1"/>
</dbReference>
<dbReference type="Pfam" id="PF13432">
    <property type="entry name" value="TPR_16"/>
    <property type="match status" value="3"/>
</dbReference>
<feature type="repeat" description="TPR" evidence="3">
    <location>
        <begin position="684"/>
        <end position="717"/>
    </location>
</feature>
<reference evidence="5 6" key="1">
    <citation type="submission" date="2017-09" db="EMBL/GenBank/DDBJ databases">
        <authorList>
            <person name="Lee N."/>
            <person name="Cho B.-K."/>
        </authorList>
    </citation>
    <scope>NUCLEOTIDE SEQUENCE [LARGE SCALE GENOMIC DNA]</scope>
    <source>
        <strain evidence="5 6">ATCC 27465</strain>
    </source>
</reference>
<keyword evidence="1" id="KW-0677">Repeat</keyword>
<gene>
    <name evidence="5" type="ORF">CP982_25990</name>
    <name evidence="4" type="ORF">FHS40_006793</name>
</gene>